<dbReference type="GO" id="GO:0005737">
    <property type="term" value="C:cytoplasm"/>
    <property type="evidence" value="ECO:0007669"/>
    <property type="project" value="TreeGrafter"/>
</dbReference>
<dbReference type="SUPFAM" id="SSF47336">
    <property type="entry name" value="ACP-like"/>
    <property type="match status" value="4"/>
</dbReference>
<dbReference type="Pfam" id="PF13193">
    <property type="entry name" value="AMP-binding_C"/>
    <property type="match status" value="2"/>
</dbReference>
<comment type="cofactor">
    <cofactor evidence="1">
        <name>pantetheine 4'-phosphate</name>
        <dbReference type="ChEBI" id="CHEBI:47942"/>
    </cofactor>
</comment>
<dbReference type="GO" id="GO:0043041">
    <property type="term" value="P:amino acid activation for nonribosomal peptide biosynthetic process"/>
    <property type="evidence" value="ECO:0007669"/>
    <property type="project" value="TreeGrafter"/>
</dbReference>
<keyword evidence="4" id="KW-1133">Transmembrane helix</keyword>
<dbReference type="Gene3D" id="3.40.50.980">
    <property type="match status" value="6"/>
</dbReference>
<dbReference type="Pfam" id="PF00668">
    <property type="entry name" value="Condensation"/>
    <property type="match status" value="4"/>
</dbReference>
<dbReference type="Gene3D" id="3.30.559.10">
    <property type="entry name" value="Chloramphenicol acetyltransferase-like domain"/>
    <property type="match status" value="4"/>
</dbReference>
<dbReference type="EMBL" id="FNBN01000010">
    <property type="protein sequence ID" value="SDH29242.1"/>
    <property type="molecule type" value="Genomic_DNA"/>
</dbReference>
<dbReference type="Gene3D" id="3.30.559.30">
    <property type="entry name" value="Nonribosomal peptide synthetase, condensation domain"/>
    <property type="match status" value="4"/>
</dbReference>
<evidence type="ECO:0000256" key="3">
    <source>
        <dbReference type="ARBA" id="ARBA00022553"/>
    </source>
</evidence>
<dbReference type="PROSITE" id="PS00012">
    <property type="entry name" value="PHOSPHOPANTETHEINE"/>
    <property type="match status" value="2"/>
</dbReference>
<dbReference type="InterPro" id="IPR001242">
    <property type="entry name" value="Condensation_dom"/>
</dbReference>
<dbReference type="InterPro" id="IPR020845">
    <property type="entry name" value="AMP-binding_CS"/>
</dbReference>
<dbReference type="SUPFAM" id="SSF56801">
    <property type="entry name" value="Acetyl-CoA synthetase-like"/>
    <property type="match status" value="4"/>
</dbReference>
<evidence type="ECO:0000259" key="5">
    <source>
        <dbReference type="PROSITE" id="PS50075"/>
    </source>
</evidence>
<dbReference type="PROSITE" id="PS00455">
    <property type="entry name" value="AMP_BINDING"/>
    <property type="match status" value="3"/>
</dbReference>
<name>A0A1G8B7L6_CHIFI</name>
<dbReference type="Gene3D" id="1.10.1200.10">
    <property type="entry name" value="ACP-like"/>
    <property type="match status" value="3"/>
</dbReference>
<dbReference type="Pfam" id="PF00501">
    <property type="entry name" value="AMP-binding"/>
    <property type="match status" value="4"/>
</dbReference>
<dbReference type="STRING" id="104663.SAMN04488121_110185"/>
<dbReference type="InterPro" id="IPR045851">
    <property type="entry name" value="AMP-bd_C_sf"/>
</dbReference>
<dbReference type="GO" id="GO:0044550">
    <property type="term" value="P:secondary metabolite biosynthetic process"/>
    <property type="evidence" value="ECO:0007669"/>
    <property type="project" value="TreeGrafter"/>
</dbReference>
<dbReference type="PANTHER" id="PTHR45527">
    <property type="entry name" value="NONRIBOSOMAL PEPTIDE SYNTHETASE"/>
    <property type="match status" value="1"/>
</dbReference>
<feature type="transmembrane region" description="Helical" evidence="4">
    <location>
        <begin position="74"/>
        <end position="94"/>
    </location>
</feature>
<reference evidence="6 7" key="1">
    <citation type="submission" date="2016-10" db="EMBL/GenBank/DDBJ databases">
        <authorList>
            <person name="de Groot N.N."/>
        </authorList>
    </citation>
    <scope>NUCLEOTIDE SEQUENCE [LARGE SCALE GENOMIC DNA]</scope>
    <source>
        <strain evidence="6 7">DSM 527</strain>
    </source>
</reference>
<dbReference type="InterPro" id="IPR010071">
    <property type="entry name" value="AA_adenyl_dom"/>
</dbReference>
<dbReference type="NCBIfam" id="TIGR01733">
    <property type="entry name" value="AA-adenyl-dom"/>
    <property type="match status" value="3"/>
</dbReference>
<dbReference type="InterPro" id="IPR036736">
    <property type="entry name" value="ACP-like_sf"/>
</dbReference>
<accession>A0A1G8B7L6</accession>
<sequence length="4146" mass="463899">MKGTAPGSLTLPASLRQTIRENGRDIVFINSGNREETLSYRELYDTALQYLGGLQQQGIRKGDMAVLQLDDNKAFLLFFWACLLGGIIPVPLSIGTQDDHKQKLWNVWKTLSRPFLVADPAQFAQIGKYAVKEGLSDWLAALQERNVTPALIQAAAIAGEEYDCAPEDVAFIQFSSGSTGTPKGVVLTHGNLYFNTLDISERCKITAADIALSWMPLTHDMGLIGFHLTAMLRGIRQCIIATSLFIRRPLIWPERASAFKASLLYSPNFGYEYLMGALEPGAGAGWDLSPVRLIYNGAEPISINTCRKFQERMQAFGMPADVIAPCYGLAEASVAVSIQEPGNPLVVYSLHRQYLHTGDRVQYVPAASREAVDFVEVGYPITHCAVRICDDGGTPLEDLQVGQILVRGTNVTQGYFNNPEATSAILKEDGWLKTGDLGFMHEGRLVITGRSKNLIIVNGQNYYPQDLERALEDITGLETGRVAAAGTVHTGRDKSGGELLIFALFKGTPAAFVPVVQQITQRLSERFGLLPDKVIAIHRMPKTTSGKIQYFQLVSRYLEGEFDGFLEQLQTVLEAGDKDKGLLQIALDYVSGITGKQVSEADAPLSIGLNSLQMMTLNNHLQQRTGRQMDVAALFELTSFKDLERLAAPVSAETQVISSSFISSCSLSHSQKRMWMQCELQDMWHSFNLSVAAFIKGPLDVAALEKALTKMLERHPVLRAVFRYQQGEPIQEFLPVEVFAITKMQAAPEAISSLTTDFAGQSFGPEKQLCKVLLLELPEREYVLQFTFHHLIFDGWSVGIFMKELNSFYESCRQQQECNLPSLYYYSDHVAWEKQCIEKGLFENARQYWQQELAGYVPELGALRQTKEVQKGQHPGATISLDVPTSLFASLQAFSQQESVTMMMSLFTGLQLLYYKLTGRQDNLFGLETAGRTRTEWEGVIGCFLNTLPVRVRFEEEISFRQLLQLVKQQLLNGYKYQQYPVDLLVEETAADATSALFDLLIVYQNFEHALEIPSLGELQVIPLEIPEQTAIVDLQLEFREYAGGLRANLRYDTRYYDQAFVQFFFEQLCTFLEIAIATPETRVADFSLASPASHTFNAPVIPAAFLPVTAQIKTQDPGSIALICGAQHITYQELVEAFTRRASYLNQLYHISGEDRVGILMNRNEQMIIAMLTIMEAGAAYVPLDITFPASRIQFMLEDSGVKWLITDQELENIPAHIMVLRWNEIEEVAVVGETAIHEHDLAYLLYTSGSTGQPKGVLIEHGAVADYVMTFRTYFDIGRADIVVQQSALTFDTHIEEIYPALCSGAAVLVLPEGGKDIHAMVTAIQKEGATVLSTTPLVISALNELPDLPASLRLLISGGDELKAAYLDRIIGKVPVFNTYGPTESTVCAAYQEVKTLSDAAKIGKPIRNRNIFIVDKNDRLLPVGIVGEIYIGGAGLARGYQRLEKETLARFIHLDGDIAMRVYRTGDRGKWNADGSITFLGRQDDQVKIRGYRIELTEVEKALAGHPGIKALAAKVWGEEANRFIAVYYVCRVEISEDEIREYAVNCLPEYMIPAAFVRIDSLPENANGKTDRKKLPYPLLESGEGTAPVTIEEKALTAAWKEALQLDTVHVTTNFFHAGGNSIKAAKVAGRLREMGYALLRMGDFYLYPTVGKLAARLTQQPSTALQGIIKKEVYPLTNAQRRLWFIHQLGNKPAALNLNWAYRIKGALDLAAFQQALETLIARHDSLRTVFIERDGEPQMMILPSFRLSDWFEQIEESDIDQLIQQEVKRTFDLEYGPLIHVTLTVAAPDVYIFLLNIHHLITDGWSIQVFIRELSLLYRSFKEGTPLSLAPVNFRFHDYALQYDHFLDSFQMQEHRDFWRSELQGEIPALVFPAKEASQVPVTNRYTRVLGKDFISGLEQLVAAEQVSAFIVLQSLLNVLFYKYTGSEDILIATDTAHRPYPQMETAMGYFLHELVIRTAIDSKISFRTMLQAVKQKVIEAFSHQVYPYDLDTLPAGYNRTASPLFNVLLLVQNFDRSDRFELLDSGLEIEQLPISLKDVLVDLQLEFHLKAAGELVLEARYDTAKFDHALIGQLFTHFEVLGNTLLTVPDTLLGATTTGDWQHNWNNTFTDRSPFIPVHRRITEQSVIQPNAIAITCEKIQYTYRQLNEAANQLAHQLIQEGGAPGQCTGLLMNRSAYLPIAILAVLKAGNTYVPMDPEYPVVRLQHMIDETSPRIILTDHDTAIIPPGIAVINCTDSSTYPTHDPECDIREEDIAYIIYTSGSTGIPKGIKISHGALADYVLTFGKAFNITAADRIIQQSSISFDVLIEEIFPVLAAGGGLYVLPAGGRDVDQLTMVMQQQGITLLSTTPYVIGELNKTGLAFPDLRVLISGGEVLHAGHISNLLGKVSIYNTYGPSESTVCATYHKVNSEDDCQWIGRPIANRQVYLLDTDLQQVPPRVKGEIYLGGKGLTTGYVKMTAALQEKFIENPFRKGELLYRTGDYGIVNGQGYLQFAGRMDDQLKIRGYRIEAGEITHVCGTSGLTSEVLITVWKETAQLVMYYTTKDGLPQTGLYDYLSARLPFYMVPSQFIHLQAFPLTVTGKIDRKALSTPQTTVAAEAVPFLTRQEIALADIWKDVLGVTAAGRNDHFFLSGGNSLNGTKLVNKVRQYFSKAVQLRDLFMKPVFHQFAEVIALAAGSTDNGIIQPEEQEYYPVSYAQKRMWILHQLDTQKTAYNISFQTKLEMEVDERLLEECVQLLVNRHESLRTIFPVVQGAPVQKILPADKCVFKLHFSGNSMPVFKLDEWPLLQITIVDKSTVVCTMHHIIADGSTVNMLAKELFTLYNVIEGGLAPLSYQYKEYTIAQQQRMIAGELLPQRDYWYQRFATPVVPLELPGCTKRPAVRSFKGNTQTISLDATQLKQLRETAQQGEVTLFMSLLGIIGAFLYRYTGTEDIVLGVPVSGKTLPEVENVAGLFVNSLPLRLSVEGSATLKDLLAAVRKVAMEAYEHQEYPFDLLVDGLQLNRDLSRSPLFDVMVVMLEETGQTWKHEDYRQVDAGISKFDLNFDLEEYTDHLNIRIQFNADIFSEELMTRFTRYFQQFLEHCLEQPEVPVSSLSYLPLEEQQALSAFNPPFVTNDDPHLFHLLEMQAISRPMETALMFREERISFHAFNARVNQLAHYLIAVYNIQPGTLIGVSLERSAELVIAIWAILRTGAAYVPVDTVYPADRKAYIISDSGISLLLTDTAVDTPKVSCAVCYLDTIALDGYTTENPAIYPREMAPAYAIYTSGTTGKPKGVEISHGALHNLVMWFGEMLYRSSVGMRVLLTASVNFDASVQQLFAPLVYGHTLVIIDEEVRRDLAAYTSVLATGQITITDLTPSFLHVLLTALEQKVVLPPLRYVITGGEALDPALVKRFQALFGNTARLINVYGVTEATVNSTWEWADVNRRKSTIGKPLRNTGIYLLDKDLQPVPVGIPGQICIGGAGVGTAYLNKPELTASRFINTTIDGRHTRIYLTGDTGQWLADGTIEFIGRMDRQIKLRGYRIELGEIESAIQSHPLIQQAYVVVRNEELVAFYQLKTPGDASVITAFVQTQLPQYMVPSRWVQLDAFPVTTSGKINEAALPFDRAEQKTADVAIADPFISQIRTVWKEVLQLDRIGVADNFFLHGGHSLNAMLLAARLSAVLQQEVSLQNVFAFQTIQEQAAHLRKQAATQPQLHVFEEQEHYPLSFEQQKLWIIDQQGGSEAYLMPAVYVIKGSLNIDALEAAFAALVARHEVLRTRFRLVNGMVRQVIAYDPSVKIAIAQEGMATADVLQEMLSLPFNLQEDLLMRMTLLQQAPEQYHLIVVAHHIVTDGWSVGIIMNELTALYHHLLLPLKTRQYKDAVLTQLQWMDTPDAAKAARYWSMQLEAAAGAAIFPYDLIPDVQKQWTGKTSVFELGGDLKELASMHGVSLHAAVLAGTFLLMHAFAAQSQLVLGIPVAGRRQEDMEDQIGFYVNTLPVVLQIKESDTFITLMQKLQDQVREILLYQHYPLEQVVDARRLELYNMLVVFENEDRQEMELQADDIVITPLEVGDETTKYDMTILFREHAGGIRVRIKYRTAVFSDARIAFVKQRLNEIVEIAVQEPWKTTDEIIRLQQHTDPLTVGMIDIPINL</sequence>
<feature type="domain" description="Carrier" evidence="5">
    <location>
        <begin position="3627"/>
        <end position="3702"/>
    </location>
</feature>
<dbReference type="InterPro" id="IPR023213">
    <property type="entry name" value="CAT-like_dom_sf"/>
</dbReference>
<evidence type="ECO:0000313" key="6">
    <source>
        <dbReference type="EMBL" id="SDH29242.1"/>
    </source>
</evidence>
<dbReference type="InterPro" id="IPR025110">
    <property type="entry name" value="AMP-bd_C"/>
</dbReference>
<evidence type="ECO:0000313" key="7">
    <source>
        <dbReference type="Proteomes" id="UP000199045"/>
    </source>
</evidence>
<dbReference type="SUPFAM" id="SSF52777">
    <property type="entry name" value="CoA-dependent acyltransferases"/>
    <property type="match status" value="8"/>
</dbReference>
<dbReference type="NCBIfam" id="NF003417">
    <property type="entry name" value="PRK04813.1"/>
    <property type="match status" value="5"/>
</dbReference>
<dbReference type="FunFam" id="3.40.50.980:FF:000001">
    <property type="entry name" value="Non-ribosomal peptide synthetase"/>
    <property type="match status" value="2"/>
</dbReference>
<dbReference type="CDD" id="cd05930">
    <property type="entry name" value="A_NRPS"/>
    <property type="match status" value="3"/>
</dbReference>
<dbReference type="GO" id="GO:0003824">
    <property type="term" value="F:catalytic activity"/>
    <property type="evidence" value="ECO:0007669"/>
    <property type="project" value="InterPro"/>
</dbReference>
<keyword evidence="4" id="KW-0472">Membrane</keyword>
<dbReference type="InterPro" id="IPR042099">
    <property type="entry name" value="ANL_N_sf"/>
</dbReference>
<evidence type="ECO:0000256" key="1">
    <source>
        <dbReference type="ARBA" id="ARBA00001957"/>
    </source>
</evidence>
<proteinExistence type="predicted"/>
<dbReference type="PANTHER" id="PTHR45527:SF1">
    <property type="entry name" value="FATTY ACID SYNTHASE"/>
    <property type="match status" value="1"/>
</dbReference>
<evidence type="ECO:0000256" key="4">
    <source>
        <dbReference type="SAM" id="Phobius"/>
    </source>
</evidence>
<dbReference type="PROSITE" id="PS50075">
    <property type="entry name" value="CARRIER"/>
    <property type="match status" value="3"/>
</dbReference>
<dbReference type="Gene3D" id="3.30.300.30">
    <property type="match status" value="4"/>
</dbReference>
<keyword evidence="2" id="KW-0596">Phosphopantetheine</keyword>
<protein>
    <submittedName>
        <fullName evidence="6">Amino acid adenylation domain-containing protein</fullName>
    </submittedName>
</protein>
<dbReference type="InterPro" id="IPR006162">
    <property type="entry name" value="Ppantetheine_attach_site"/>
</dbReference>
<dbReference type="Proteomes" id="UP000199045">
    <property type="component" value="Unassembled WGS sequence"/>
</dbReference>
<dbReference type="GO" id="GO:0031177">
    <property type="term" value="F:phosphopantetheine binding"/>
    <property type="evidence" value="ECO:0007669"/>
    <property type="project" value="TreeGrafter"/>
</dbReference>
<keyword evidence="3" id="KW-0597">Phosphoprotein</keyword>
<dbReference type="InterPro" id="IPR009081">
    <property type="entry name" value="PP-bd_ACP"/>
</dbReference>
<dbReference type="Gene3D" id="2.30.38.10">
    <property type="entry name" value="Luciferase, Domain 3"/>
    <property type="match status" value="3"/>
</dbReference>
<organism evidence="6 7">
    <name type="scientific">Chitinophaga filiformis</name>
    <name type="common">Myxococcus filiformis</name>
    <name type="synonym">Flexibacter filiformis</name>
    <dbReference type="NCBI Taxonomy" id="104663"/>
    <lineage>
        <taxon>Bacteria</taxon>
        <taxon>Pseudomonadati</taxon>
        <taxon>Bacteroidota</taxon>
        <taxon>Chitinophagia</taxon>
        <taxon>Chitinophagales</taxon>
        <taxon>Chitinophagaceae</taxon>
        <taxon>Chitinophaga</taxon>
    </lineage>
</organism>
<feature type="domain" description="Carrier" evidence="5">
    <location>
        <begin position="2611"/>
        <end position="2686"/>
    </location>
</feature>
<dbReference type="CDD" id="cd19531">
    <property type="entry name" value="LCL_NRPS-like"/>
    <property type="match status" value="3"/>
</dbReference>
<dbReference type="InterPro" id="IPR000873">
    <property type="entry name" value="AMP-dep_synth/lig_dom"/>
</dbReference>
<keyword evidence="4" id="KW-0812">Transmembrane</keyword>
<dbReference type="Pfam" id="PF00550">
    <property type="entry name" value="PP-binding"/>
    <property type="match status" value="4"/>
</dbReference>
<feature type="domain" description="Carrier" evidence="5">
    <location>
        <begin position="1592"/>
        <end position="1667"/>
    </location>
</feature>
<gene>
    <name evidence="6" type="ORF">SAMN04488121_110185</name>
</gene>
<evidence type="ECO:0000256" key="2">
    <source>
        <dbReference type="ARBA" id="ARBA00022450"/>
    </source>
</evidence>
<dbReference type="Gene3D" id="3.40.50.12780">
    <property type="entry name" value="N-terminal domain of ligase-like"/>
    <property type="match status" value="1"/>
</dbReference>